<sequence length="119" mass="12649">MSKIYALSEDPKLSMLETEVLWVGDRSAVVMRLVDENGSAVDVTTGTLAVTYINAQTGAAYTFPSGTATITKQYPAEGVISILPPSAYPTAGVIRISVSFTNGATIRRFGPLYTDVLSL</sequence>
<evidence type="ECO:0000313" key="1">
    <source>
        <dbReference type="EMBL" id="CAB5225947.1"/>
    </source>
</evidence>
<reference evidence="1" key="1">
    <citation type="submission" date="2020-05" db="EMBL/GenBank/DDBJ databases">
        <authorList>
            <person name="Chiriac C."/>
            <person name="Salcher M."/>
            <person name="Ghai R."/>
            <person name="Kavagutti S V."/>
        </authorList>
    </citation>
    <scope>NUCLEOTIDE SEQUENCE</scope>
</reference>
<dbReference type="EMBL" id="LR798355">
    <property type="protein sequence ID" value="CAB5225947.1"/>
    <property type="molecule type" value="Genomic_DNA"/>
</dbReference>
<organism evidence="1">
    <name type="scientific">uncultured Caudovirales phage</name>
    <dbReference type="NCBI Taxonomy" id="2100421"/>
    <lineage>
        <taxon>Viruses</taxon>
        <taxon>Duplodnaviria</taxon>
        <taxon>Heunggongvirae</taxon>
        <taxon>Uroviricota</taxon>
        <taxon>Caudoviricetes</taxon>
        <taxon>Peduoviridae</taxon>
        <taxon>Maltschvirus</taxon>
        <taxon>Maltschvirus maltsch</taxon>
    </lineage>
</organism>
<evidence type="ECO:0008006" key="2">
    <source>
        <dbReference type="Google" id="ProtNLM"/>
    </source>
</evidence>
<name>A0A6J7X4Z9_9CAUD</name>
<accession>A0A6J7X4Z9</accession>
<proteinExistence type="predicted"/>
<protein>
    <recommendedName>
        <fullName evidence="2">BppU N-terminal domain-containing protein</fullName>
    </recommendedName>
</protein>
<gene>
    <name evidence="1" type="ORF">UFOVP757_17</name>
</gene>